<dbReference type="InterPro" id="IPR053738">
    <property type="entry name" value="Lambda_capsid_assembly"/>
</dbReference>
<dbReference type="OrthoDB" id="47969at2"/>
<evidence type="ECO:0000313" key="2">
    <source>
        <dbReference type="Proteomes" id="UP000321944"/>
    </source>
</evidence>
<dbReference type="EMBL" id="AP019841">
    <property type="protein sequence ID" value="BBM55096.1"/>
    <property type="molecule type" value="Genomic_DNA"/>
</dbReference>
<dbReference type="Pfam" id="PF03864">
    <property type="entry name" value="Phage_cap_E"/>
    <property type="match status" value="1"/>
</dbReference>
<dbReference type="InterPro" id="IPR005564">
    <property type="entry name" value="Major_capsid_GpE"/>
</dbReference>
<evidence type="ECO:0000313" key="1">
    <source>
        <dbReference type="EMBL" id="BBM55096.1"/>
    </source>
</evidence>
<dbReference type="RefSeq" id="WP_147003810.1">
    <property type="nucleotide sequence ID" value="NZ_AP019841.1"/>
</dbReference>
<proteinExistence type="predicted"/>
<gene>
    <name evidence="1" type="ORF">JMUB3936_1380</name>
</gene>
<protein>
    <submittedName>
        <fullName evidence="1">Uncharacterized protein</fullName>
    </submittedName>
</protein>
<accession>A0A510KTY8</accession>
<sequence>MAISLTDLLNAKSLNKYYAGVKGTTLVEAMFPAGFSNNFDINVFVSLDGGTVEVLQSSQLDADVMFRDWDLKTATKGDKQFFREAMTLDEKRRKELLEILNTGNQTVIDNYSKQIFDKFAGAKGFLASPRAIASYAAAQFLSTAKVIFPNENGGGQTINYKLADKYKETLAGTNIWSAATAKPLEDLERWKEIAEEDGGTVEIALMSKATFNMLKKHDTVKELFKNTTVTVTPALVKATIEEVIGMTILVWNEKIKVGKTTKNVFPDNVVTLIPNGQLGVMEYGPTPTKTDELLGMLGDRDVVDIAGTFSTVEVVAESKSAGVVNNVNVVIEDLVAPNPSIMDGMFIATVG</sequence>
<dbReference type="AlphaFoldDB" id="A0A510KTY8"/>
<dbReference type="Gene3D" id="3.90.1690.10">
    <property type="entry name" value="phage-related protein like domain"/>
    <property type="match status" value="1"/>
</dbReference>
<dbReference type="Proteomes" id="UP000321944">
    <property type="component" value="Chromosome"/>
</dbReference>
<name>A0A510KTY8_9FUSO</name>
<organism evidence="1 2">
    <name type="scientific">Leptotrichia wadei</name>
    <dbReference type="NCBI Taxonomy" id="157687"/>
    <lineage>
        <taxon>Bacteria</taxon>
        <taxon>Fusobacteriati</taxon>
        <taxon>Fusobacteriota</taxon>
        <taxon>Fusobacteriia</taxon>
        <taxon>Fusobacteriales</taxon>
        <taxon>Leptotrichiaceae</taxon>
        <taxon>Leptotrichia</taxon>
    </lineage>
</organism>
<reference evidence="1 2" key="1">
    <citation type="submission" date="2019-07" db="EMBL/GenBank/DDBJ databases">
        <title>Complete Genome Sequence of Leptotrichia wadei Strain JMUB3936.</title>
        <authorList>
            <person name="Watanabe S."/>
            <person name="Cui L."/>
        </authorList>
    </citation>
    <scope>NUCLEOTIDE SEQUENCE [LARGE SCALE GENOMIC DNA]</scope>
    <source>
        <strain evidence="1 2">JMUB3936</strain>
    </source>
</reference>